<feature type="region of interest" description="Disordered" evidence="9">
    <location>
        <begin position="1098"/>
        <end position="1138"/>
    </location>
</feature>
<evidence type="ECO:0000256" key="4">
    <source>
        <dbReference type="ARBA" id="ARBA00022737"/>
    </source>
</evidence>
<dbReference type="SMART" id="SM00060">
    <property type="entry name" value="FN3"/>
    <property type="match status" value="3"/>
</dbReference>
<dbReference type="InterPro" id="IPR003961">
    <property type="entry name" value="FN3_dom"/>
</dbReference>
<comment type="subcellular location">
    <subcellularLocation>
        <location evidence="1">Membrane</location>
        <topology evidence="1">Single-pass membrane protein</topology>
    </subcellularLocation>
</comment>
<dbReference type="AlphaFoldDB" id="A0A9J6C2J3"/>
<name>A0A9J6C2J3_POLVA</name>
<dbReference type="GO" id="GO:0030424">
    <property type="term" value="C:axon"/>
    <property type="evidence" value="ECO:0007669"/>
    <property type="project" value="TreeGrafter"/>
</dbReference>
<dbReference type="EMBL" id="JADBJN010000002">
    <property type="protein sequence ID" value="KAG5676396.1"/>
    <property type="molecule type" value="Genomic_DNA"/>
</dbReference>
<evidence type="ECO:0000256" key="10">
    <source>
        <dbReference type="SAM" id="Phobius"/>
    </source>
</evidence>
<dbReference type="Proteomes" id="UP001107558">
    <property type="component" value="Chromosome 2"/>
</dbReference>
<feature type="domain" description="Ig-like" evidence="12">
    <location>
        <begin position="406"/>
        <end position="487"/>
    </location>
</feature>
<evidence type="ECO:0000256" key="8">
    <source>
        <dbReference type="ARBA" id="ARBA00023319"/>
    </source>
</evidence>
<dbReference type="SUPFAM" id="SSF48726">
    <property type="entry name" value="Immunoglobulin"/>
    <property type="match status" value="5"/>
</dbReference>
<dbReference type="PANTHER" id="PTHR44170:SF52">
    <property type="entry name" value="PROTEIN SAX-3"/>
    <property type="match status" value="1"/>
</dbReference>
<dbReference type="PANTHER" id="PTHR44170">
    <property type="entry name" value="PROTEIN SIDEKICK"/>
    <property type="match status" value="1"/>
</dbReference>
<evidence type="ECO:0000313" key="15">
    <source>
        <dbReference type="Proteomes" id="UP001107558"/>
    </source>
</evidence>
<dbReference type="InterPro" id="IPR003599">
    <property type="entry name" value="Ig_sub"/>
</dbReference>
<evidence type="ECO:0000256" key="3">
    <source>
        <dbReference type="ARBA" id="ARBA00022729"/>
    </source>
</evidence>
<dbReference type="SUPFAM" id="SSF49265">
    <property type="entry name" value="Fibronectin type III"/>
    <property type="match status" value="2"/>
</dbReference>
<dbReference type="Pfam" id="PF07679">
    <property type="entry name" value="I-set"/>
    <property type="match status" value="3"/>
</dbReference>
<keyword evidence="15" id="KW-1185">Reference proteome</keyword>
<dbReference type="CDD" id="cd00063">
    <property type="entry name" value="FN3"/>
    <property type="match status" value="3"/>
</dbReference>
<dbReference type="FunFam" id="2.60.40.10:FF:001603">
    <property type="entry name" value="Roundabout 2"/>
    <property type="match status" value="1"/>
</dbReference>
<evidence type="ECO:0000256" key="2">
    <source>
        <dbReference type="ARBA" id="ARBA00022692"/>
    </source>
</evidence>
<keyword evidence="6 10" id="KW-0472">Membrane</keyword>
<dbReference type="InterPro" id="IPR036179">
    <property type="entry name" value="Ig-like_dom_sf"/>
</dbReference>
<protein>
    <submittedName>
        <fullName evidence="14">Uncharacterized protein</fullName>
    </submittedName>
</protein>
<evidence type="ECO:0000259" key="13">
    <source>
        <dbReference type="PROSITE" id="PS50853"/>
    </source>
</evidence>
<evidence type="ECO:0000256" key="7">
    <source>
        <dbReference type="ARBA" id="ARBA00023157"/>
    </source>
</evidence>
<keyword evidence="3 11" id="KW-0732">Signal</keyword>
<feature type="domain" description="Ig-like" evidence="12">
    <location>
        <begin position="211"/>
        <end position="297"/>
    </location>
</feature>
<evidence type="ECO:0000256" key="9">
    <source>
        <dbReference type="SAM" id="MobiDB-lite"/>
    </source>
</evidence>
<keyword evidence="8" id="KW-0393">Immunoglobulin domain</keyword>
<dbReference type="FunFam" id="2.60.40.10:FF:000948">
    <property type="entry name" value="Roundabout 1"/>
    <property type="match status" value="1"/>
</dbReference>
<dbReference type="PROSITE" id="PS50835">
    <property type="entry name" value="IG_LIKE"/>
    <property type="match status" value="5"/>
</dbReference>
<dbReference type="InterPro" id="IPR003598">
    <property type="entry name" value="Ig_sub2"/>
</dbReference>
<dbReference type="GO" id="GO:0098609">
    <property type="term" value="P:cell-cell adhesion"/>
    <property type="evidence" value="ECO:0007669"/>
    <property type="project" value="TreeGrafter"/>
</dbReference>
<evidence type="ECO:0000259" key="12">
    <source>
        <dbReference type="PROSITE" id="PS50835"/>
    </source>
</evidence>
<proteinExistence type="predicted"/>
<keyword evidence="5 10" id="KW-1133">Transmembrane helix</keyword>
<evidence type="ECO:0000256" key="6">
    <source>
        <dbReference type="ARBA" id="ARBA00023136"/>
    </source>
</evidence>
<feature type="compositionally biased region" description="Polar residues" evidence="9">
    <location>
        <begin position="1098"/>
        <end position="1111"/>
    </location>
</feature>
<accession>A0A9J6C2J3</accession>
<reference evidence="14" key="1">
    <citation type="submission" date="2021-03" db="EMBL/GenBank/DDBJ databases">
        <title>Chromosome level genome of the anhydrobiotic midge Polypedilum vanderplanki.</title>
        <authorList>
            <person name="Yoshida Y."/>
            <person name="Kikawada T."/>
            <person name="Gusev O."/>
        </authorList>
    </citation>
    <scope>NUCLEOTIDE SEQUENCE</scope>
    <source>
        <strain evidence="14">NIAS01</strain>
        <tissue evidence="14">Whole body or cell culture</tissue>
    </source>
</reference>
<evidence type="ECO:0000256" key="5">
    <source>
        <dbReference type="ARBA" id="ARBA00022989"/>
    </source>
</evidence>
<keyword evidence="4" id="KW-0677">Repeat</keyword>
<dbReference type="SMART" id="SM00408">
    <property type="entry name" value="IGc2"/>
    <property type="match status" value="5"/>
</dbReference>
<evidence type="ECO:0000256" key="11">
    <source>
        <dbReference type="SAM" id="SignalP"/>
    </source>
</evidence>
<dbReference type="PROSITE" id="PS50853">
    <property type="entry name" value="FN3"/>
    <property type="match status" value="3"/>
</dbReference>
<organism evidence="14 15">
    <name type="scientific">Polypedilum vanderplanki</name>
    <name type="common">Sleeping chironomid midge</name>
    <dbReference type="NCBI Taxonomy" id="319348"/>
    <lineage>
        <taxon>Eukaryota</taxon>
        <taxon>Metazoa</taxon>
        <taxon>Ecdysozoa</taxon>
        <taxon>Arthropoda</taxon>
        <taxon>Hexapoda</taxon>
        <taxon>Insecta</taxon>
        <taxon>Pterygota</taxon>
        <taxon>Neoptera</taxon>
        <taxon>Endopterygota</taxon>
        <taxon>Diptera</taxon>
        <taxon>Nematocera</taxon>
        <taxon>Chironomoidea</taxon>
        <taxon>Chironomidae</taxon>
        <taxon>Chironominae</taxon>
        <taxon>Polypedilum</taxon>
        <taxon>Polypedilum</taxon>
    </lineage>
</organism>
<dbReference type="GO" id="GO:0005886">
    <property type="term" value="C:plasma membrane"/>
    <property type="evidence" value="ECO:0007669"/>
    <property type="project" value="TreeGrafter"/>
</dbReference>
<feature type="domain" description="Ig-like" evidence="12">
    <location>
        <begin position="302"/>
        <end position="397"/>
    </location>
</feature>
<feature type="compositionally biased region" description="Low complexity" evidence="9">
    <location>
        <begin position="1119"/>
        <end position="1138"/>
    </location>
</feature>
<feature type="transmembrane region" description="Helical" evidence="10">
    <location>
        <begin position="854"/>
        <end position="876"/>
    </location>
</feature>
<evidence type="ECO:0000256" key="1">
    <source>
        <dbReference type="ARBA" id="ARBA00004167"/>
    </source>
</evidence>
<dbReference type="OrthoDB" id="428111at2759"/>
<dbReference type="Pfam" id="PF00041">
    <property type="entry name" value="fn3"/>
    <property type="match status" value="2"/>
</dbReference>
<feature type="domain" description="Fibronectin type-III" evidence="13">
    <location>
        <begin position="516"/>
        <end position="611"/>
    </location>
</feature>
<dbReference type="InterPro" id="IPR013098">
    <property type="entry name" value="Ig_I-set"/>
</dbReference>
<dbReference type="FunFam" id="2.60.40.10:FF:000189">
    <property type="entry name" value="Neogenin isoform 3"/>
    <property type="match status" value="1"/>
</dbReference>
<feature type="domain" description="Fibronectin type-III" evidence="13">
    <location>
        <begin position="631"/>
        <end position="725"/>
    </location>
</feature>
<feature type="domain" description="Ig-like" evidence="12">
    <location>
        <begin position="117"/>
        <end position="208"/>
    </location>
</feature>
<evidence type="ECO:0000313" key="14">
    <source>
        <dbReference type="EMBL" id="KAG5676396.1"/>
    </source>
</evidence>
<comment type="caution">
    <text evidence="14">The sequence shown here is derived from an EMBL/GenBank/DDBJ whole genome shotgun (WGS) entry which is preliminary data.</text>
</comment>
<gene>
    <name evidence="14" type="ORF">PVAND_006236</name>
</gene>
<dbReference type="Gene3D" id="2.60.40.10">
    <property type="entry name" value="Immunoglobulins"/>
    <property type="match status" value="8"/>
</dbReference>
<keyword evidence="2 10" id="KW-0812">Transmembrane</keyword>
<dbReference type="InterPro" id="IPR036116">
    <property type="entry name" value="FN3_sf"/>
</dbReference>
<feature type="domain" description="Ig-like" evidence="12">
    <location>
        <begin position="25"/>
        <end position="109"/>
    </location>
</feature>
<dbReference type="SMART" id="SM00409">
    <property type="entry name" value="IG"/>
    <property type="match status" value="5"/>
</dbReference>
<dbReference type="InterPro" id="IPR013783">
    <property type="entry name" value="Ig-like_fold"/>
</dbReference>
<feature type="chain" id="PRO_5039952668" evidence="11">
    <location>
        <begin position="22"/>
        <end position="1237"/>
    </location>
</feature>
<keyword evidence="7" id="KW-1015">Disulfide bond</keyword>
<feature type="domain" description="Fibronectin type-III" evidence="13">
    <location>
        <begin position="730"/>
        <end position="828"/>
    </location>
</feature>
<sequence length="1237" mass="134833">MDKLLIVCCTIIILLIHQIKAFQTPRIIENPIDTIVPRNDPVTLNCKAEGSPSPTIIWFKDGVQLKASQHRTFLPTGSLFFLKAVKNDGGVYWCEAKNELGVARSRNATMIVAVLRDEFRLDPQNTRVAQGDTAILECGPPRGSPEPIVLWKKNGQKIDTDTSKRIRIVDGANLAIQDVRQGDEGSYQCVAKNVVGIRESLAAYLKVNVKPFLIRGPSNQSVVEGSSVTFQCRVGGDPMPDVLWRRSASGGNMPLERVHILEDRSLRVDNVIIEDIGEYSCEADNAVGTITATGILNVYSTPTLVIRPSPKVVEAPLDVSFECKATGQPQPLLFWSIEGNRSLIFPPNSFDRFETTTTPESSSILTLPTTAKSDNGLVVVCSAVNAVGSISVRARLTITSQEDKPPPIILLGPVNQTLPVKSMVNLNCKATGSPTPIISWYRDGNPVVNSERVNISDSGNLLIFDLDKNVDQGLYTCVASSRSGKSTWSGYLKLDYPTNPNIKFFRAPESAAFPSAPGKPEFTNITDHSITISWLPSVKPGAGEIIGYTVEVFPNDNTKGWITIAQRIESLSYTHENVAKDLTYIYIVRAENSFGLGMPSPMSEAISVGKDFNIVDDISLSEAQAILSTGKVVNLLEANATDSTSVRLVWEIVNTQYVEGFYIYSIKVNSNGVYKMLTTLHGGGASACTITQLERNTMYNFFLIPFYKSIEGKPSNLIQTATLEDVPSVAPSNMEAVLLNATAVYLKWQPPAPENLNGNLRNYHVIIRGYDANNISKVLTNMTVDGNSPKLMLTNLTAGVTYSVSVAASTKVGYGPYSSPSILRLDPSTNKLDQGYTRYPISRDYSDDIITQTWFIILLGSIIAIIVFLFGATVLFRKIQYIKHNSLTSVHGNHAIGTVRKFPTLPLNANGVWIDPTGGVWRQATDVQSIGTNGMKSEGNISTAAATAQAPQLPLPDYERLSPLNMPDYAEVANCSSFKNSNSPTYDSFGAYATTTLVGRQFPNNNSYSAPNSVHYNNFINSNGLALAQNGNLHQQQQHMNGVNGSTNSHLKMNIIENKMEQLMNNLNNPTIATNGNGISQSSHAMNMNLNASPIVSMKNGTKSVPQTPLLSTMRRNRLNNNGSINSNNKSNKLSSSSYLSEKTNYGVDATAAEIQPLFMKSKFDGSWASIPSTSALTSSTTTTNSNNNSPSHLPFSVASPRHHHLSSQQLNGEAERQAMMKGNNSYLSSFGRNDKV</sequence>
<dbReference type="FunFam" id="2.60.40.10:FF:001167">
    <property type="entry name" value="Roundabout 2, isoform B"/>
    <property type="match status" value="1"/>
</dbReference>
<dbReference type="GO" id="GO:0007411">
    <property type="term" value="P:axon guidance"/>
    <property type="evidence" value="ECO:0007669"/>
    <property type="project" value="TreeGrafter"/>
</dbReference>
<feature type="signal peptide" evidence="11">
    <location>
        <begin position="1"/>
        <end position="21"/>
    </location>
</feature>
<dbReference type="InterPro" id="IPR007110">
    <property type="entry name" value="Ig-like_dom"/>
</dbReference>
<dbReference type="Pfam" id="PF13927">
    <property type="entry name" value="Ig_3"/>
    <property type="match status" value="2"/>
</dbReference>
<dbReference type="FunFam" id="2.60.40.10:FF:000032">
    <property type="entry name" value="palladin isoform X1"/>
    <property type="match status" value="1"/>
</dbReference>
<dbReference type="FunFam" id="2.60.40.10:FF:000008">
    <property type="entry name" value="roundabout homolog 2 isoform X2"/>
    <property type="match status" value="1"/>
</dbReference>